<evidence type="ECO:0000313" key="3">
    <source>
        <dbReference type="EMBL" id="REH46857.1"/>
    </source>
</evidence>
<dbReference type="RefSeq" id="WP_116175552.1">
    <property type="nucleotide sequence ID" value="NZ_CP144375.1"/>
</dbReference>
<evidence type="ECO:0000256" key="1">
    <source>
        <dbReference type="PROSITE-ProRule" id="PRU00339"/>
    </source>
</evidence>
<proteinExistence type="predicted"/>
<dbReference type="OrthoDB" id="7628974at2"/>
<feature type="repeat" description="TPR" evidence="1">
    <location>
        <begin position="610"/>
        <end position="643"/>
    </location>
</feature>
<accession>A0A3E0HKB9</accession>
<dbReference type="PANTHER" id="PTHR10098:SF108">
    <property type="entry name" value="TETRATRICOPEPTIDE REPEAT PROTEIN 28"/>
    <property type="match status" value="1"/>
</dbReference>
<dbReference type="SUPFAM" id="SSF48452">
    <property type="entry name" value="TPR-like"/>
    <property type="match status" value="2"/>
</dbReference>
<organism evidence="3 4">
    <name type="scientific">Kutzneria buriramensis</name>
    <dbReference type="NCBI Taxonomy" id="1045776"/>
    <lineage>
        <taxon>Bacteria</taxon>
        <taxon>Bacillati</taxon>
        <taxon>Actinomycetota</taxon>
        <taxon>Actinomycetes</taxon>
        <taxon>Pseudonocardiales</taxon>
        <taxon>Pseudonocardiaceae</taxon>
        <taxon>Kutzneria</taxon>
    </lineage>
</organism>
<dbReference type="PANTHER" id="PTHR10098">
    <property type="entry name" value="RAPSYN-RELATED"/>
    <property type="match status" value="1"/>
</dbReference>
<dbReference type="Pfam" id="PF13424">
    <property type="entry name" value="TPR_12"/>
    <property type="match status" value="3"/>
</dbReference>
<protein>
    <submittedName>
        <fullName evidence="3">Tetratricopeptide repeat protein</fullName>
    </submittedName>
</protein>
<dbReference type="InterPro" id="IPR027417">
    <property type="entry name" value="P-loop_NTPase"/>
</dbReference>
<gene>
    <name evidence="3" type="ORF">BCF44_10621</name>
</gene>
<dbReference type="InterPro" id="IPR019734">
    <property type="entry name" value="TPR_rpt"/>
</dbReference>
<dbReference type="PROSITE" id="PS50005">
    <property type="entry name" value="TPR"/>
    <property type="match status" value="1"/>
</dbReference>
<dbReference type="InterPro" id="IPR011990">
    <property type="entry name" value="TPR-like_helical_dom_sf"/>
</dbReference>
<evidence type="ECO:0000256" key="2">
    <source>
        <dbReference type="SAM" id="MobiDB-lite"/>
    </source>
</evidence>
<dbReference type="Gene3D" id="3.40.50.300">
    <property type="entry name" value="P-loop containing nucleotide triphosphate hydrolases"/>
    <property type="match status" value="1"/>
</dbReference>
<reference evidence="3 4" key="1">
    <citation type="submission" date="2018-08" db="EMBL/GenBank/DDBJ databases">
        <title>Genomic Encyclopedia of Archaeal and Bacterial Type Strains, Phase II (KMG-II): from individual species to whole genera.</title>
        <authorList>
            <person name="Goeker M."/>
        </authorList>
    </citation>
    <scope>NUCLEOTIDE SEQUENCE [LARGE SCALE GENOMIC DNA]</scope>
    <source>
        <strain evidence="3 4">DSM 45791</strain>
    </source>
</reference>
<evidence type="ECO:0000313" key="4">
    <source>
        <dbReference type="Proteomes" id="UP000256269"/>
    </source>
</evidence>
<dbReference type="AlphaFoldDB" id="A0A3E0HKB9"/>
<dbReference type="SMART" id="SM00028">
    <property type="entry name" value="TPR"/>
    <property type="match status" value="7"/>
</dbReference>
<name>A0A3E0HKB9_9PSEU</name>
<keyword evidence="1" id="KW-0802">TPR repeat</keyword>
<keyword evidence="4" id="KW-1185">Reference proteome</keyword>
<feature type="region of interest" description="Disordered" evidence="2">
    <location>
        <begin position="1"/>
        <end position="21"/>
    </location>
</feature>
<sequence>MRSSWHSVDASAAPPDPGSAEKLDDLVERLRSLKVWAGDPSYEWITGRVNSAWSAAGRLSGELAGKSTVADCFRLGRRRVNVDLVVAIVQTLHPNAGYVAQWRQKLRVLTGEIRAAAQVRVQDALPRELPGFTGRAAELGRLWAALQHTAVTGGAVVVSAIAGAGKTQLAVRAGHLLVRDGLVDRVLFVDLRGFHPSPAQPAADPSAVLDGFLQLLGLSGQQIPHDLPARSAAYRARLAGTQTLVVLDNAADADQILPLLPRTPGCPALITSRRALAELDAATHLAVDVFAPEESTVFLTRATIGVPAGSDPRAVDRIARRCGHLPLALGLVAGHIRGTPGWTLTDHADRLDERHRQRRLDTGVELAFDLSYQDLPAHGQRLLRLTALHPGQDLDDHAAAAVTGSDLPTTQAVLSHLCRDHLLQEDTPGRYTMHDLVRTYATGRADDEDPPRERHAALTRLFDYYLATAATAMDTIYPAEAHRRPRIPAPATPAPDLSEPGPARAWLDTERPTLVAVAAHTATQGWPAHTTRLSATLFPYLATQFLTDSLAVHGHALHAASRAGDPTGQARALTSLGFAQGLLSRYGLAAEHLQQSLRLFRQAGDPTDQARTLASLGAVEERLGRYQSATEHLRQALTLHRNVRDRTGKAFALNCLGVVEACLGRYRAAADSHEQALALCREEGDHTGEAGALRGLGIVEVRLGRYQPAGDHLQQALVLYRRFGSRLGEARTLDCLGILHTRLGQPAQATEHHLRALAVFGVTGDRDGEAWALNGLGEAAHAAGRHADATSHHTTAHVIAADTGDRDQQARAHAGLGHAHRALGNPAKARHHYQHALALYVALGTPAADEVRIHLATIDNNLSARRGQTTVDFEESPSCEGTGDCGVVT</sequence>
<dbReference type="Gene3D" id="1.25.40.10">
    <property type="entry name" value="Tetratricopeptide repeat domain"/>
    <property type="match status" value="2"/>
</dbReference>
<dbReference type="SUPFAM" id="SSF52540">
    <property type="entry name" value="P-loop containing nucleoside triphosphate hydrolases"/>
    <property type="match status" value="1"/>
</dbReference>
<dbReference type="EMBL" id="QUNO01000006">
    <property type="protein sequence ID" value="REH46857.1"/>
    <property type="molecule type" value="Genomic_DNA"/>
</dbReference>
<dbReference type="Proteomes" id="UP000256269">
    <property type="component" value="Unassembled WGS sequence"/>
</dbReference>
<comment type="caution">
    <text evidence="3">The sequence shown here is derived from an EMBL/GenBank/DDBJ whole genome shotgun (WGS) entry which is preliminary data.</text>
</comment>